<dbReference type="Gene3D" id="3.40.50.720">
    <property type="entry name" value="NAD(P)-binding Rossmann-like Domain"/>
    <property type="match status" value="1"/>
</dbReference>
<evidence type="ECO:0000256" key="2">
    <source>
        <dbReference type="ARBA" id="ARBA00022857"/>
    </source>
</evidence>
<accession>A0A6A6DD61</accession>
<dbReference type="InterPro" id="IPR002347">
    <property type="entry name" value="SDR_fam"/>
</dbReference>
<protein>
    <submittedName>
        <fullName evidence="4">NAD(P)-binding protein</fullName>
    </submittedName>
</protein>
<dbReference type="SUPFAM" id="SSF51735">
    <property type="entry name" value="NAD(P)-binding Rossmann-fold domains"/>
    <property type="match status" value="1"/>
</dbReference>
<dbReference type="GO" id="GO:0016491">
    <property type="term" value="F:oxidoreductase activity"/>
    <property type="evidence" value="ECO:0007669"/>
    <property type="project" value="UniProtKB-KW"/>
</dbReference>
<dbReference type="InterPro" id="IPR036291">
    <property type="entry name" value="NAD(P)-bd_dom_sf"/>
</dbReference>
<evidence type="ECO:0000256" key="1">
    <source>
        <dbReference type="ARBA" id="ARBA00006484"/>
    </source>
</evidence>
<evidence type="ECO:0000256" key="3">
    <source>
        <dbReference type="ARBA" id="ARBA00023002"/>
    </source>
</evidence>
<proteinExistence type="inferred from homology"/>
<organism evidence="4 5">
    <name type="scientific">Zopfia rhizophila CBS 207.26</name>
    <dbReference type="NCBI Taxonomy" id="1314779"/>
    <lineage>
        <taxon>Eukaryota</taxon>
        <taxon>Fungi</taxon>
        <taxon>Dikarya</taxon>
        <taxon>Ascomycota</taxon>
        <taxon>Pezizomycotina</taxon>
        <taxon>Dothideomycetes</taxon>
        <taxon>Dothideomycetes incertae sedis</taxon>
        <taxon>Zopfiaceae</taxon>
        <taxon>Zopfia</taxon>
    </lineage>
</organism>
<evidence type="ECO:0000313" key="5">
    <source>
        <dbReference type="Proteomes" id="UP000800200"/>
    </source>
</evidence>
<dbReference type="EMBL" id="ML994695">
    <property type="protein sequence ID" value="KAF2177065.1"/>
    <property type="molecule type" value="Genomic_DNA"/>
</dbReference>
<dbReference type="Pfam" id="PF00106">
    <property type="entry name" value="adh_short"/>
    <property type="match status" value="1"/>
</dbReference>
<keyword evidence="5" id="KW-1185">Reference proteome</keyword>
<keyword evidence="3" id="KW-0560">Oxidoreductase</keyword>
<dbReference type="GO" id="GO:0005737">
    <property type="term" value="C:cytoplasm"/>
    <property type="evidence" value="ECO:0007669"/>
    <property type="project" value="TreeGrafter"/>
</dbReference>
<comment type="similarity">
    <text evidence="1">Belongs to the short-chain dehydrogenases/reductases (SDR) family.</text>
</comment>
<dbReference type="Proteomes" id="UP000800200">
    <property type="component" value="Unassembled WGS sequence"/>
</dbReference>
<dbReference type="PANTHER" id="PTHR43544">
    <property type="entry name" value="SHORT-CHAIN DEHYDROGENASE/REDUCTASE"/>
    <property type="match status" value="1"/>
</dbReference>
<evidence type="ECO:0000313" key="4">
    <source>
        <dbReference type="EMBL" id="KAF2177065.1"/>
    </source>
</evidence>
<reference evidence="4" key="1">
    <citation type="journal article" date="2020" name="Stud. Mycol.">
        <title>101 Dothideomycetes genomes: a test case for predicting lifestyles and emergence of pathogens.</title>
        <authorList>
            <person name="Haridas S."/>
            <person name="Albert R."/>
            <person name="Binder M."/>
            <person name="Bloem J."/>
            <person name="Labutti K."/>
            <person name="Salamov A."/>
            <person name="Andreopoulos B."/>
            <person name="Baker S."/>
            <person name="Barry K."/>
            <person name="Bills G."/>
            <person name="Bluhm B."/>
            <person name="Cannon C."/>
            <person name="Castanera R."/>
            <person name="Culley D."/>
            <person name="Daum C."/>
            <person name="Ezra D."/>
            <person name="Gonzalez J."/>
            <person name="Henrissat B."/>
            <person name="Kuo A."/>
            <person name="Liang C."/>
            <person name="Lipzen A."/>
            <person name="Lutzoni F."/>
            <person name="Magnuson J."/>
            <person name="Mondo S."/>
            <person name="Nolan M."/>
            <person name="Ohm R."/>
            <person name="Pangilinan J."/>
            <person name="Park H.-J."/>
            <person name="Ramirez L."/>
            <person name="Alfaro M."/>
            <person name="Sun H."/>
            <person name="Tritt A."/>
            <person name="Yoshinaga Y."/>
            <person name="Zwiers L.-H."/>
            <person name="Turgeon B."/>
            <person name="Goodwin S."/>
            <person name="Spatafora J."/>
            <person name="Crous P."/>
            <person name="Grigoriev I."/>
        </authorList>
    </citation>
    <scope>NUCLEOTIDE SEQUENCE</scope>
    <source>
        <strain evidence="4">CBS 207.26</strain>
    </source>
</reference>
<sequence length="245" mass="25413">MSSTSTVLITGTNRGIGKGLVTTYLATPNTTVIATVRDPAHPTAQSLSSLPKASGSSLIIVRLDVSSAESITGAIETLKSTHGITALDVVIGNAGIADLTGPPALNPRLGAPELSRAVIPLLRASKAEGKGKFVLISSAGGSLTSMNIIIPVAAYGASKALANFLIKWLALENEDVLIWAMHPGMVVTDMGKNGFEALKEKGIDVTQYVISVEDSTRGIKNVIDDAAAEKTSGKFIAYDGSELPW</sequence>
<dbReference type="PRINTS" id="PR00081">
    <property type="entry name" value="GDHRDH"/>
</dbReference>
<keyword evidence="2" id="KW-0521">NADP</keyword>
<gene>
    <name evidence="4" type="ORF">K469DRAFT_742683</name>
</gene>
<name>A0A6A6DD61_9PEZI</name>
<dbReference type="AlphaFoldDB" id="A0A6A6DD61"/>
<dbReference type="OrthoDB" id="9876299at2759"/>
<dbReference type="InterPro" id="IPR051468">
    <property type="entry name" value="Fungal_SecMetab_SDRs"/>
</dbReference>
<dbReference type="PANTHER" id="PTHR43544:SF7">
    <property type="entry name" value="NADB-LER2"/>
    <property type="match status" value="1"/>
</dbReference>